<gene>
    <name evidence="3" type="ORF">ACFOLH_18855</name>
</gene>
<feature type="compositionally biased region" description="Polar residues" evidence="1">
    <location>
        <begin position="23"/>
        <end position="34"/>
    </location>
</feature>
<dbReference type="EMBL" id="JBHRWW010000023">
    <property type="protein sequence ID" value="MFC3690414.1"/>
    <property type="molecule type" value="Genomic_DNA"/>
</dbReference>
<keyword evidence="2" id="KW-0472">Membrane</keyword>
<keyword evidence="2" id="KW-1133">Transmembrane helix</keyword>
<sequence length="326" mass="33334">MTVQPPAPYGQAPYGQAPYGQTPYGQSRYGQTPYGQVPYGQVPSGGGTDGPPPQQPGGATAVAPPPGSRPPVPWWAGVLAVLGVLTVLGVVGAAVAGLVVEASTRDVTERVDETGVRTLRIEGVTGGVNLETEDAPAGTVRGSTEVTTAFQEAELTTVRDGDELVLRATCPDTGWPRRCDVGYDLVVDPDLDVVVDIVTGGLRGSGLAGDVDVSVTAGGVLLEDTRSQDVGVDVTTGGIALSFVEPPREVRLTATTGGIDVGVPDDGTAYDMRTSVTVGEVGVSLPDDDDAERSISASTTVGGISIHTGDSQYGPPDSRPDRTARP</sequence>
<evidence type="ECO:0000313" key="3">
    <source>
        <dbReference type="EMBL" id="MFC3690414.1"/>
    </source>
</evidence>
<evidence type="ECO:0008006" key="5">
    <source>
        <dbReference type="Google" id="ProtNLM"/>
    </source>
</evidence>
<protein>
    <recommendedName>
        <fullName evidence="5">Adhesin domain-containing protein</fullName>
    </recommendedName>
</protein>
<organism evidence="3 4">
    <name type="scientific">Aquipuribacter hungaricus</name>
    <dbReference type="NCBI Taxonomy" id="545624"/>
    <lineage>
        <taxon>Bacteria</taxon>
        <taxon>Bacillati</taxon>
        <taxon>Actinomycetota</taxon>
        <taxon>Actinomycetes</taxon>
        <taxon>Micrococcales</taxon>
        <taxon>Intrasporangiaceae</taxon>
        <taxon>Aquipuribacter</taxon>
    </lineage>
</organism>
<feature type="transmembrane region" description="Helical" evidence="2">
    <location>
        <begin position="74"/>
        <end position="100"/>
    </location>
</feature>
<evidence type="ECO:0000256" key="2">
    <source>
        <dbReference type="SAM" id="Phobius"/>
    </source>
</evidence>
<keyword evidence="2" id="KW-0812">Transmembrane</keyword>
<proteinExistence type="predicted"/>
<accession>A0ABV7WKV6</accession>
<dbReference type="RefSeq" id="WP_340294175.1">
    <property type="nucleotide sequence ID" value="NZ_JBBEOI010000142.1"/>
</dbReference>
<name>A0ABV7WKV6_9MICO</name>
<evidence type="ECO:0000256" key="1">
    <source>
        <dbReference type="SAM" id="MobiDB-lite"/>
    </source>
</evidence>
<evidence type="ECO:0000313" key="4">
    <source>
        <dbReference type="Proteomes" id="UP001595685"/>
    </source>
</evidence>
<feature type="region of interest" description="Disordered" evidence="1">
    <location>
        <begin position="284"/>
        <end position="326"/>
    </location>
</feature>
<reference evidence="4" key="1">
    <citation type="journal article" date="2019" name="Int. J. Syst. Evol. Microbiol.">
        <title>The Global Catalogue of Microorganisms (GCM) 10K type strain sequencing project: providing services to taxonomists for standard genome sequencing and annotation.</title>
        <authorList>
            <consortium name="The Broad Institute Genomics Platform"/>
            <consortium name="The Broad Institute Genome Sequencing Center for Infectious Disease"/>
            <person name="Wu L."/>
            <person name="Ma J."/>
        </authorList>
    </citation>
    <scope>NUCLEOTIDE SEQUENCE [LARGE SCALE GENOMIC DNA]</scope>
    <source>
        <strain evidence="4">NCAIM B.02333</strain>
    </source>
</reference>
<dbReference type="Proteomes" id="UP001595685">
    <property type="component" value="Unassembled WGS sequence"/>
</dbReference>
<feature type="region of interest" description="Disordered" evidence="1">
    <location>
        <begin position="1"/>
        <end position="67"/>
    </location>
</feature>
<comment type="caution">
    <text evidence="3">The sequence shown here is derived from an EMBL/GenBank/DDBJ whole genome shotgun (WGS) entry which is preliminary data.</text>
</comment>
<keyword evidence="4" id="KW-1185">Reference proteome</keyword>